<evidence type="ECO:0000313" key="2">
    <source>
        <dbReference type="EMBL" id="TFK95600.1"/>
    </source>
</evidence>
<feature type="compositionally biased region" description="Basic and acidic residues" evidence="1">
    <location>
        <begin position="48"/>
        <end position="78"/>
    </location>
</feature>
<sequence length="78" mass="8616">MSCSPTNLRLNGRPNGAANSNVQLSGGQWNDTRPVVSTMSYASGPHTMDSDPMARDYESRTDDEQMRYKREETNSSAS</sequence>
<evidence type="ECO:0000313" key="3">
    <source>
        <dbReference type="Proteomes" id="UP000305067"/>
    </source>
</evidence>
<feature type="region of interest" description="Disordered" evidence="1">
    <location>
        <begin position="1"/>
        <end position="78"/>
    </location>
</feature>
<gene>
    <name evidence="2" type="ORF">BDV98DRAFT_598404</name>
</gene>
<organism evidence="2 3">
    <name type="scientific">Pterulicium gracile</name>
    <dbReference type="NCBI Taxonomy" id="1884261"/>
    <lineage>
        <taxon>Eukaryota</taxon>
        <taxon>Fungi</taxon>
        <taxon>Dikarya</taxon>
        <taxon>Basidiomycota</taxon>
        <taxon>Agaricomycotina</taxon>
        <taxon>Agaricomycetes</taxon>
        <taxon>Agaricomycetidae</taxon>
        <taxon>Agaricales</taxon>
        <taxon>Pleurotineae</taxon>
        <taxon>Pterulaceae</taxon>
        <taxon>Pterulicium</taxon>
    </lineage>
</organism>
<reference evidence="2 3" key="1">
    <citation type="journal article" date="2019" name="Nat. Ecol. Evol.">
        <title>Megaphylogeny resolves global patterns of mushroom evolution.</title>
        <authorList>
            <person name="Varga T."/>
            <person name="Krizsan K."/>
            <person name="Foldi C."/>
            <person name="Dima B."/>
            <person name="Sanchez-Garcia M."/>
            <person name="Sanchez-Ramirez S."/>
            <person name="Szollosi G.J."/>
            <person name="Szarkandi J.G."/>
            <person name="Papp V."/>
            <person name="Albert L."/>
            <person name="Andreopoulos W."/>
            <person name="Angelini C."/>
            <person name="Antonin V."/>
            <person name="Barry K.W."/>
            <person name="Bougher N.L."/>
            <person name="Buchanan P."/>
            <person name="Buyck B."/>
            <person name="Bense V."/>
            <person name="Catcheside P."/>
            <person name="Chovatia M."/>
            <person name="Cooper J."/>
            <person name="Damon W."/>
            <person name="Desjardin D."/>
            <person name="Finy P."/>
            <person name="Geml J."/>
            <person name="Haridas S."/>
            <person name="Hughes K."/>
            <person name="Justo A."/>
            <person name="Karasinski D."/>
            <person name="Kautmanova I."/>
            <person name="Kiss B."/>
            <person name="Kocsube S."/>
            <person name="Kotiranta H."/>
            <person name="LaButti K.M."/>
            <person name="Lechner B.E."/>
            <person name="Liimatainen K."/>
            <person name="Lipzen A."/>
            <person name="Lukacs Z."/>
            <person name="Mihaltcheva S."/>
            <person name="Morgado L.N."/>
            <person name="Niskanen T."/>
            <person name="Noordeloos M.E."/>
            <person name="Ohm R.A."/>
            <person name="Ortiz-Santana B."/>
            <person name="Ovrebo C."/>
            <person name="Racz N."/>
            <person name="Riley R."/>
            <person name="Savchenko A."/>
            <person name="Shiryaev A."/>
            <person name="Soop K."/>
            <person name="Spirin V."/>
            <person name="Szebenyi C."/>
            <person name="Tomsovsky M."/>
            <person name="Tulloss R.E."/>
            <person name="Uehling J."/>
            <person name="Grigoriev I.V."/>
            <person name="Vagvolgyi C."/>
            <person name="Papp T."/>
            <person name="Martin F.M."/>
            <person name="Miettinen O."/>
            <person name="Hibbett D.S."/>
            <person name="Nagy L.G."/>
        </authorList>
    </citation>
    <scope>NUCLEOTIDE SEQUENCE [LARGE SCALE GENOMIC DNA]</scope>
    <source>
        <strain evidence="2 3">CBS 309.79</strain>
    </source>
</reference>
<evidence type="ECO:0000256" key="1">
    <source>
        <dbReference type="SAM" id="MobiDB-lite"/>
    </source>
</evidence>
<dbReference type="AlphaFoldDB" id="A0A5C3Q5E1"/>
<dbReference type="Proteomes" id="UP000305067">
    <property type="component" value="Unassembled WGS sequence"/>
</dbReference>
<proteinExistence type="predicted"/>
<accession>A0A5C3Q5E1</accession>
<name>A0A5C3Q5E1_9AGAR</name>
<protein>
    <submittedName>
        <fullName evidence="2">Uncharacterized protein</fullName>
    </submittedName>
</protein>
<feature type="compositionally biased region" description="Polar residues" evidence="1">
    <location>
        <begin position="17"/>
        <end position="41"/>
    </location>
</feature>
<dbReference type="EMBL" id="ML178879">
    <property type="protein sequence ID" value="TFK95600.1"/>
    <property type="molecule type" value="Genomic_DNA"/>
</dbReference>
<keyword evidence="3" id="KW-1185">Reference proteome</keyword>